<dbReference type="EMBL" id="BRZM01000264">
    <property type="protein sequence ID" value="GLD69752.1"/>
    <property type="molecule type" value="Genomic_DNA"/>
</dbReference>
<evidence type="ECO:0000256" key="2">
    <source>
        <dbReference type="ARBA" id="ARBA00022692"/>
    </source>
</evidence>
<evidence type="ECO:0000259" key="6">
    <source>
        <dbReference type="Pfam" id="PF01094"/>
    </source>
</evidence>
<organism evidence="7 8">
    <name type="scientific">Lates japonicus</name>
    <name type="common">Japanese lates</name>
    <dbReference type="NCBI Taxonomy" id="270547"/>
    <lineage>
        <taxon>Eukaryota</taxon>
        <taxon>Metazoa</taxon>
        <taxon>Chordata</taxon>
        <taxon>Craniata</taxon>
        <taxon>Vertebrata</taxon>
        <taxon>Euteleostomi</taxon>
        <taxon>Actinopterygii</taxon>
        <taxon>Neopterygii</taxon>
        <taxon>Teleostei</taxon>
        <taxon>Neoteleostei</taxon>
        <taxon>Acanthomorphata</taxon>
        <taxon>Carangaria</taxon>
        <taxon>Carangaria incertae sedis</taxon>
        <taxon>Centropomidae</taxon>
        <taxon>Lates</taxon>
    </lineage>
</organism>
<dbReference type="Pfam" id="PF01094">
    <property type="entry name" value="ANF_receptor"/>
    <property type="match status" value="1"/>
</dbReference>
<sequence>MALLKLVLLALLIRKVTPVCRLQGMAQPPELTKDGDFILGGIFTFRTGYRGSVPTFQSLPDPPTCLKEVNVLAAELYKQNVTGLQWVGSDAWITDHSLTDSEGHSILEGSLGFAVSRAKIPGLEEHLRRLHPSKFPDSQFVRDFWEDMFDCSLSDTTNIQRKPCSGSESLQNVQSYFTDVSELRFTNNVYKSVYSVAHALHNLVTCEERNAPLYSGSCADPKHIQPWQVRKKTKRSLTF</sequence>
<dbReference type="InterPro" id="IPR000068">
    <property type="entry name" value="GPCR_3_Ca_sens_rcpt-rel"/>
</dbReference>
<feature type="domain" description="Receptor ligand binding region" evidence="6">
    <location>
        <begin position="75"/>
        <end position="229"/>
    </location>
</feature>
<evidence type="ECO:0000313" key="8">
    <source>
        <dbReference type="Proteomes" id="UP001279410"/>
    </source>
</evidence>
<keyword evidence="5" id="KW-0732">Signal</keyword>
<evidence type="ECO:0000256" key="4">
    <source>
        <dbReference type="ARBA" id="ARBA00023136"/>
    </source>
</evidence>
<evidence type="ECO:0000256" key="5">
    <source>
        <dbReference type="SAM" id="SignalP"/>
    </source>
</evidence>
<proteinExistence type="predicted"/>
<dbReference type="Proteomes" id="UP001279410">
    <property type="component" value="Unassembled WGS sequence"/>
</dbReference>
<evidence type="ECO:0000256" key="3">
    <source>
        <dbReference type="ARBA" id="ARBA00022989"/>
    </source>
</evidence>
<dbReference type="Gene3D" id="3.40.50.2300">
    <property type="match status" value="2"/>
</dbReference>
<dbReference type="AlphaFoldDB" id="A0AAD3RIC0"/>
<feature type="signal peptide" evidence="5">
    <location>
        <begin position="1"/>
        <end position="18"/>
    </location>
</feature>
<evidence type="ECO:0000256" key="1">
    <source>
        <dbReference type="ARBA" id="ARBA00004370"/>
    </source>
</evidence>
<comment type="caution">
    <text evidence="7">The sequence shown here is derived from an EMBL/GenBank/DDBJ whole genome shotgun (WGS) entry which is preliminary data.</text>
</comment>
<reference evidence="7" key="1">
    <citation type="submission" date="2022-08" db="EMBL/GenBank/DDBJ databases">
        <title>Genome sequencing of akame (Lates japonicus).</title>
        <authorList>
            <person name="Hashiguchi Y."/>
            <person name="Takahashi H."/>
        </authorList>
    </citation>
    <scope>NUCLEOTIDE SEQUENCE</scope>
    <source>
        <strain evidence="7">Kochi</strain>
    </source>
</reference>
<dbReference type="SUPFAM" id="SSF53822">
    <property type="entry name" value="Periplasmic binding protein-like I"/>
    <property type="match status" value="1"/>
</dbReference>
<dbReference type="PANTHER" id="PTHR24061">
    <property type="entry name" value="CALCIUM-SENSING RECEPTOR-RELATED"/>
    <property type="match status" value="1"/>
</dbReference>
<protein>
    <submittedName>
        <fullName evidence="7">Extracellular calcium-sensing receptor-like protein</fullName>
    </submittedName>
</protein>
<dbReference type="PANTHER" id="PTHR24061:SF528">
    <property type="entry name" value="C-FAMILY ODORANT RECEPTOR OLFCD2-RELATED"/>
    <property type="match status" value="1"/>
</dbReference>
<dbReference type="InterPro" id="IPR001828">
    <property type="entry name" value="ANF_lig-bd_rcpt"/>
</dbReference>
<name>A0AAD3RIC0_LATJO</name>
<gene>
    <name evidence="7" type="ORF">AKAME5_002106800</name>
</gene>
<evidence type="ECO:0000313" key="7">
    <source>
        <dbReference type="EMBL" id="GLD69752.1"/>
    </source>
</evidence>
<keyword evidence="4" id="KW-0472">Membrane</keyword>
<feature type="chain" id="PRO_5042150471" evidence="5">
    <location>
        <begin position="19"/>
        <end position="239"/>
    </location>
</feature>
<keyword evidence="7" id="KW-0675">Receptor</keyword>
<keyword evidence="2" id="KW-0812">Transmembrane</keyword>
<keyword evidence="8" id="KW-1185">Reference proteome</keyword>
<dbReference type="GO" id="GO:0004930">
    <property type="term" value="F:G protein-coupled receptor activity"/>
    <property type="evidence" value="ECO:0007669"/>
    <property type="project" value="InterPro"/>
</dbReference>
<keyword evidence="3" id="KW-1133">Transmembrane helix</keyword>
<dbReference type="InterPro" id="IPR028082">
    <property type="entry name" value="Peripla_BP_I"/>
</dbReference>
<dbReference type="GO" id="GO:0005886">
    <property type="term" value="C:plasma membrane"/>
    <property type="evidence" value="ECO:0007669"/>
    <property type="project" value="TreeGrafter"/>
</dbReference>
<comment type="subcellular location">
    <subcellularLocation>
        <location evidence="1">Membrane</location>
    </subcellularLocation>
</comment>
<accession>A0AAD3RIC0</accession>
<dbReference type="PRINTS" id="PR00592">
    <property type="entry name" value="CASENSINGR"/>
</dbReference>